<accession>A0A1X9YVT3</accession>
<protein>
    <recommendedName>
        <fullName evidence="4">Lipoprotein</fullName>
    </recommendedName>
</protein>
<keyword evidence="3" id="KW-1185">Reference proteome</keyword>
<feature type="chain" id="PRO_5010988744" description="Lipoprotein" evidence="1">
    <location>
        <begin position="24"/>
        <end position="217"/>
    </location>
</feature>
<evidence type="ECO:0008006" key="4">
    <source>
        <dbReference type="Google" id="ProtNLM"/>
    </source>
</evidence>
<keyword evidence="1" id="KW-0732">Signal</keyword>
<feature type="signal peptide" evidence="1">
    <location>
        <begin position="1"/>
        <end position="23"/>
    </location>
</feature>
<gene>
    <name evidence="2" type="ORF">CA264_16900</name>
</gene>
<organism evidence="2 3">
    <name type="scientific">Pontibacter actiniarum</name>
    <dbReference type="NCBI Taxonomy" id="323450"/>
    <lineage>
        <taxon>Bacteria</taxon>
        <taxon>Pseudomonadati</taxon>
        <taxon>Bacteroidota</taxon>
        <taxon>Cytophagia</taxon>
        <taxon>Cytophagales</taxon>
        <taxon>Hymenobacteraceae</taxon>
        <taxon>Pontibacter</taxon>
    </lineage>
</organism>
<dbReference type="OrthoDB" id="850165at2"/>
<evidence type="ECO:0000313" key="2">
    <source>
        <dbReference type="EMBL" id="ARS36969.1"/>
    </source>
</evidence>
<dbReference type="AlphaFoldDB" id="A0A1X9YVT3"/>
<evidence type="ECO:0000256" key="1">
    <source>
        <dbReference type="SAM" id="SignalP"/>
    </source>
</evidence>
<dbReference type="KEGG" id="pact:CA264_16900"/>
<sequence>MPGVNKLLRGVACLLFVCLQSCASTEHMASIGGCNGALPKGARVLVREGEGMPQQLSYELYLKAKEQLAAGGLKPDYAVEQDMELRMKGVLPHTPLDSLQLAKLGQLGYDFVMQVNLLGKREANGYNYVSAHERQAYGDSYQLAGDVTQVTLQFLLYDPQRQEQIYTLNTVTKIEPLTRTDSEGGEKRTNYASVEMALQKAIRKGTEKLLQDCRCCL</sequence>
<proteinExistence type="predicted"/>
<evidence type="ECO:0000313" key="3">
    <source>
        <dbReference type="Proteomes" id="UP000266292"/>
    </source>
</evidence>
<dbReference type="Proteomes" id="UP000266292">
    <property type="component" value="Chromosome"/>
</dbReference>
<name>A0A1X9YVT3_9BACT</name>
<dbReference type="EMBL" id="CP021235">
    <property type="protein sequence ID" value="ARS36969.1"/>
    <property type="molecule type" value="Genomic_DNA"/>
</dbReference>
<reference evidence="3" key="1">
    <citation type="submission" date="2017-05" db="EMBL/GenBank/DDBJ databases">
        <authorList>
            <person name="Ray J."/>
            <person name="Price M."/>
            <person name="Deutschbauer A."/>
        </authorList>
    </citation>
    <scope>NUCLEOTIDE SEQUENCE [LARGE SCALE GENOMIC DNA]</scope>
    <source>
        <strain evidence="3">DSM 19842</strain>
    </source>
</reference>